<name>A0A1M5ZCB8_9FIRM</name>
<sequence length="174" mass="20828">MIYIIIRLTNFTIWIIAGYIWGDWRNWSKYYSTILIFSSGNIVYNLVSNEYTLWDYTPTFVNSSVISLVMALTVFPSTVLIFIYHYPNYRSRIIKCIYIFSWSVLYTLIELIFNLLGLIYYEHGWNLKWSFCFNMLTFPLLLLHWRKPPLAWLGIVVLGISLIFLFNIPLRYVE</sequence>
<protein>
    <submittedName>
        <fullName evidence="2">Uncharacterized protein</fullName>
    </submittedName>
</protein>
<organism evidence="2 3">
    <name type="scientific">Desulfosporosinus lacus DSM 15449</name>
    <dbReference type="NCBI Taxonomy" id="1121420"/>
    <lineage>
        <taxon>Bacteria</taxon>
        <taxon>Bacillati</taxon>
        <taxon>Bacillota</taxon>
        <taxon>Clostridia</taxon>
        <taxon>Eubacteriales</taxon>
        <taxon>Desulfitobacteriaceae</taxon>
        <taxon>Desulfosporosinus</taxon>
    </lineage>
</organism>
<dbReference type="EMBL" id="FQXJ01000011">
    <property type="protein sequence ID" value="SHI21848.1"/>
    <property type="molecule type" value="Genomic_DNA"/>
</dbReference>
<feature type="transmembrane region" description="Helical" evidence="1">
    <location>
        <begin position="96"/>
        <end position="121"/>
    </location>
</feature>
<dbReference type="InterPro" id="IPR048147">
    <property type="entry name" value="CBO0543-like"/>
</dbReference>
<evidence type="ECO:0000256" key="1">
    <source>
        <dbReference type="SAM" id="Phobius"/>
    </source>
</evidence>
<keyword evidence="1" id="KW-0472">Membrane</keyword>
<proteinExistence type="predicted"/>
<accession>A0A1M5ZCB8</accession>
<keyword evidence="1" id="KW-0812">Transmembrane</keyword>
<evidence type="ECO:0000313" key="2">
    <source>
        <dbReference type="EMBL" id="SHI21848.1"/>
    </source>
</evidence>
<feature type="transmembrane region" description="Helical" evidence="1">
    <location>
        <begin position="6"/>
        <end position="22"/>
    </location>
</feature>
<gene>
    <name evidence="2" type="ORF">SAMN02746098_03150</name>
</gene>
<feature type="transmembrane region" description="Helical" evidence="1">
    <location>
        <begin position="59"/>
        <end position="84"/>
    </location>
</feature>
<dbReference type="AlphaFoldDB" id="A0A1M5ZCB8"/>
<dbReference type="STRING" id="1121420.SAMN02746098_03150"/>
<keyword evidence="3" id="KW-1185">Reference proteome</keyword>
<reference evidence="3" key="1">
    <citation type="submission" date="2016-11" db="EMBL/GenBank/DDBJ databases">
        <authorList>
            <person name="Varghese N."/>
            <person name="Submissions S."/>
        </authorList>
    </citation>
    <scope>NUCLEOTIDE SEQUENCE [LARGE SCALE GENOMIC DNA]</scope>
    <source>
        <strain evidence="3">DSM 15449</strain>
    </source>
</reference>
<keyword evidence="1" id="KW-1133">Transmembrane helix</keyword>
<dbReference type="RefSeq" id="WP_073030668.1">
    <property type="nucleotide sequence ID" value="NZ_FQXJ01000011.1"/>
</dbReference>
<dbReference type="NCBIfam" id="NF041644">
    <property type="entry name" value="CBO0543_fam"/>
    <property type="match status" value="1"/>
</dbReference>
<dbReference type="Proteomes" id="UP000183954">
    <property type="component" value="Unassembled WGS sequence"/>
</dbReference>
<feature type="transmembrane region" description="Helical" evidence="1">
    <location>
        <begin position="150"/>
        <end position="170"/>
    </location>
</feature>
<evidence type="ECO:0000313" key="3">
    <source>
        <dbReference type="Proteomes" id="UP000183954"/>
    </source>
</evidence>